<dbReference type="SUPFAM" id="SSF55874">
    <property type="entry name" value="ATPase domain of HSP90 chaperone/DNA topoisomerase II/histidine kinase"/>
    <property type="match status" value="1"/>
</dbReference>
<dbReference type="InterPro" id="IPR036097">
    <property type="entry name" value="HisK_dim/P_sf"/>
</dbReference>
<keyword evidence="8 11" id="KW-1133">Transmembrane helix</keyword>
<dbReference type="Pfam" id="PF02518">
    <property type="entry name" value="HATPase_c"/>
    <property type="match status" value="1"/>
</dbReference>
<keyword evidence="4" id="KW-0597">Phosphoprotein</keyword>
<dbReference type="PANTHER" id="PTHR45436">
    <property type="entry name" value="SENSOR HISTIDINE KINASE YKOH"/>
    <property type="match status" value="1"/>
</dbReference>
<keyword evidence="15" id="KW-1185">Reference proteome</keyword>
<gene>
    <name evidence="14" type="ORF">HHL25_01760</name>
</gene>
<dbReference type="InterPro" id="IPR036890">
    <property type="entry name" value="HATPase_C_sf"/>
</dbReference>
<dbReference type="SUPFAM" id="SSF47384">
    <property type="entry name" value="Homodimeric domain of signal transducing histidine kinase"/>
    <property type="match status" value="1"/>
</dbReference>
<dbReference type="Proteomes" id="UP000541470">
    <property type="component" value="Unassembled WGS sequence"/>
</dbReference>
<evidence type="ECO:0000256" key="4">
    <source>
        <dbReference type="ARBA" id="ARBA00022553"/>
    </source>
</evidence>
<comment type="catalytic activity">
    <reaction evidence="1">
        <text>ATP + protein L-histidine = ADP + protein N-phospho-L-histidine.</text>
        <dbReference type="EC" id="2.7.13.3"/>
    </reaction>
</comment>
<evidence type="ECO:0000259" key="12">
    <source>
        <dbReference type="PROSITE" id="PS50109"/>
    </source>
</evidence>
<feature type="transmembrane region" description="Helical" evidence="11">
    <location>
        <begin position="169"/>
        <end position="190"/>
    </location>
</feature>
<dbReference type="EMBL" id="JABBGK010000001">
    <property type="protein sequence ID" value="NML72842.1"/>
    <property type="molecule type" value="Genomic_DNA"/>
</dbReference>
<dbReference type="RefSeq" id="WP_169586665.1">
    <property type="nucleotide sequence ID" value="NZ_JABBGK010000001.1"/>
</dbReference>
<feature type="domain" description="HAMP" evidence="13">
    <location>
        <begin position="189"/>
        <end position="240"/>
    </location>
</feature>
<sequence length="448" mass="49306">MRHSIRDRFLIVSAASVLLAMTLAAFVFVSLFTRSLERRIDEELAAHINLFAGTLQFAADGTLEKPAGPTDRRFEQPYGGLYWQVEDDVKRRQLRSPSLWDYVLPLPDDAQEQGIVHRYRLPGPEGAPLIVQERKFIFASPGGARPVRVAVAIDESVVTEAQRAFTLDVIPYMAALAVFLIAASLAQLTFGLKPISSLSEGLNRIRERKAERMTGRYPREMQGVVDAVNKLLDAQSEIIAKARARSADLAHGLKTPLTVVANDAETLRERGQTDIADELTHLASVMQAHVERELTRSRIAATAELRGSDADVATAVDRIVRTLKRTPRGEELAWTVEVPPGVIVGVDPNDLEELLGNVIDNAVKWSHSAIGIVLRRHGERPVLVIEDDGPGADPDGIEQIMERGIRLDSQKPGTGLGLSIVRDIASVYDLRVAIENRDGDGLRFTVTF</sequence>
<dbReference type="PROSITE" id="PS50109">
    <property type="entry name" value="HIS_KIN"/>
    <property type="match status" value="1"/>
</dbReference>
<evidence type="ECO:0000256" key="5">
    <source>
        <dbReference type="ARBA" id="ARBA00022679"/>
    </source>
</evidence>
<evidence type="ECO:0000256" key="3">
    <source>
        <dbReference type="ARBA" id="ARBA00012438"/>
    </source>
</evidence>
<dbReference type="PRINTS" id="PR00344">
    <property type="entry name" value="BCTRLSENSOR"/>
</dbReference>
<evidence type="ECO:0000313" key="15">
    <source>
        <dbReference type="Proteomes" id="UP000541470"/>
    </source>
</evidence>
<protein>
    <recommendedName>
        <fullName evidence="3">histidine kinase</fullName>
        <ecNumber evidence="3">2.7.13.3</ecNumber>
    </recommendedName>
</protein>
<evidence type="ECO:0000256" key="11">
    <source>
        <dbReference type="SAM" id="Phobius"/>
    </source>
</evidence>
<dbReference type="EC" id="2.7.13.3" evidence="3"/>
<keyword evidence="10 11" id="KW-0472">Membrane</keyword>
<accession>A0A7Y0AT10</accession>
<evidence type="ECO:0000256" key="1">
    <source>
        <dbReference type="ARBA" id="ARBA00000085"/>
    </source>
</evidence>
<evidence type="ECO:0000256" key="6">
    <source>
        <dbReference type="ARBA" id="ARBA00022692"/>
    </source>
</evidence>
<organism evidence="14 15">
    <name type="scientific">Rhizobium terricola</name>
    <dbReference type="NCBI Taxonomy" id="2728849"/>
    <lineage>
        <taxon>Bacteria</taxon>
        <taxon>Pseudomonadati</taxon>
        <taxon>Pseudomonadota</taxon>
        <taxon>Alphaproteobacteria</taxon>
        <taxon>Hyphomicrobiales</taxon>
        <taxon>Rhizobiaceae</taxon>
        <taxon>Rhizobium/Agrobacterium group</taxon>
        <taxon>Rhizobium</taxon>
    </lineage>
</organism>
<evidence type="ECO:0000256" key="8">
    <source>
        <dbReference type="ARBA" id="ARBA00022989"/>
    </source>
</evidence>
<dbReference type="InterPro" id="IPR003660">
    <property type="entry name" value="HAMP_dom"/>
</dbReference>
<dbReference type="InterPro" id="IPR003661">
    <property type="entry name" value="HisK_dim/P_dom"/>
</dbReference>
<name>A0A7Y0AT10_9HYPH</name>
<dbReference type="SMART" id="SM00387">
    <property type="entry name" value="HATPase_c"/>
    <property type="match status" value="1"/>
</dbReference>
<dbReference type="Gene3D" id="1.10.287.130">
    <property type="match status" value="1"/>
</dbReference>
<keyword evidence="5" id="KW-0808">Transferase</keyword>
<reference evidence="14 15" key="1">
    <citation type="submission" date="2020-04" db="EMBL/GenBank/DDBJ databases">
        <title>Rhizobium sp. S-51 isolated from soil.</title>
        <authorList>
            <person name="Dahal R.H."/>
        </authorList>
    </citation>
    <scope>NUCLEOTIDE SEQUENCE [LARGE SCALE GENOMIC DNA]</scope>
    <source>
        <strain evidence="14 15">S-51</strain>
    </source>
</reference>
<dbReference type="PANTHER" id="PTHR45436:SF5">
    <property type="entry name" value="SENSOR HISTIDINE KINASE TRCS"/>
    <property type="match status" value="1"/>
</dbReference>
<dbReference type="AlphaFoldDB" id="A0A7Y0AT10"/>
<dbReference type="InterPro" id="IPR003594">
    <property type="entry name" value="HATPase_dom"/>
</dbReference>
<keyword evidence="6 11" id="KW-0812">Transmembrane</keyword>
<evidence type="ECO:0000259" key="13">
    <source>
        <dbReference type="PROSITE" id="PS50885"/>
    </source>
</evidence>
<evidence type="ECO:0000256" key="2">
    <source>
        <dbReference type="ARBA" id="ARBA00004370"/>
    </source>
</evidence>
<comment type="subcellular location">
    <subcellularLocation>
        <location evidence="2">Membrane</location>
    </subcellularLocation>
</comment>
<dbReference type="CDD" id="cd00082">
    <property type="entry name" value="HisKA"/>
    <property type="match status" value="1"/>
</dbReference>
<evidence type="ECO:0000256" key="7">
    <source>
        <dbReference type="ARBA" id="ARBA00022777"/>
    </source>
</evidence>
<evidence type="ECO:0000256" key="10">
    <source>
        <dbReference type="ARBA" id="ARBA00023136"/>
    </source>
</evidence>
<evidence type="ECO:0000313" key="14">
    <source>
        <dbReference type="EMBL" id="NML72842.1"/>
    </source>
</evidence>
<keyword evidence="7 14" id="KW-0418">Kinase</keyword>
<evidence type="ECO:0000256" key="9">
    <source>
        <dbReference type="ARBA" id="ARBA00023012"/>
    </source>
</evidence>
<dbReference type="GO" id="GO:0000155">
    <property type="term" value="F:phosphorelay sensor kinase activity"/>
    <property type="evidence" value="ECO:0007669"/>
    <property type="project" value="InterPro"/>
</dbReference>
<dbReference type="PROSITE" id="PS50885">
    <property type="entry name" value="HAMP"/>
    <property type="match status" value="1"/>
</dbReference>
<keyword evidence="9" id="KW-0902">Two-component regulatory system</keyword>
<feature type="domain" description="Histidine kinase" evidence="12">
    <location>
        <begin position="248"/>
        <end position="448"/>
    </location>
</feature>
<dbReference type="InterPro" id="IPR004358">
    <property type="entry name" value="Sig_transdc_His_kin-like_C"/>
</dbReference>
<dbReference type="InterPro" id="IPR050428">
    <property type="entry name" value="TCS_sensor_his_kinase"/>
</dbReference>
<dbReference type="InterPro" id="IPR005467">
    <property type="entry name" value="His_kinase_dom"/>
</dbReference>
<dbReference type="GO" id="GO:0005886">
    <property type="term" value="C:plasma membrane"/>
    <property type="evidence" value="ECO:0007669"/>
    <property type="project" value="TreeGrafter"/>
</dbReference>
<comment type="caution">
    <text evidence="14">The sequence shown here is derived from an EMBL/GenBank/DDBJ whole genome shotgun (WGS) entry which is preliminary data.</text>
</comment>
<proteinExistence type="predicted"/>
<dbReference type="Gene3D" id="3.30.565.10">
    <property type="entry name" value="Histidine kinase-like ATPase, C-terminal domain"/>
    <property type="match status" value="1"/>
</dbReference>